<evidence type="ECO:0000256" key="2">
    <source>
        <dbReference type="ARBA" id="ARBA00022448"/>
    </source>
</evidence>
<dbReference type="PRINTS" id="PR00762">
    <property type="entry name" value="CLCHANNEL"/>
</dbReference>
<proteinExistence type="predicted"/>
<feature type="transmembrane region" description="Helical" evidence="11">
    <location>
        <begin position="20"/>
        <end position="45"/>
    </location>
</feature>
<dbReference type="InterPro" id="IPR001807">
    <property type="entry name" value="ClC"/>
</dbReference>
<dbReference type="PANTHER" id="PTHR43427:SF6">
    <property type="entry name" value="CHLORIDE CHANNEL PROTEIN CLC-E"/>
    <property type="match status" value="1"/>
</dbReference>
<keyword evidence="14" id="KW-1185">Reference proteome</keyword>
<feature type="transmembrane region" description="Helical" evidence="11">
    <location>
        <begin position="375"/>
        <end position="397"/>
    </location>
</feature>
<dbReference type="SUPFAM" id="SSF81340">
    <property type="entry name" value="Clc chloride channel"/>
    <property type="match status" value="1"/>
</dbReference>
<dbReference type="SUPFAM" id="SSF54631">
    <property type="entry name" value="CBS-domain pair"/>
    <property type="match status" value="1"/>
</dbReference>
<keyword evidence="3 11" id="KW-0812">Transmembrane</keyword>
<evidence type="ECO:0000256" key="4">
    <source>
        <dbReference type="ARBA" id="ARBA00022989"/>
    </source>
</evidence>
<keyword evidence="2" id="KW-0813">Transport</keyword>
<evidence type="ECO:0000256" key="9">
    <source>
        <dbReference type="ARBA" id="ARBA00023303"/>
    </source>
</evidence>
<comment type="caution">
    <text evidence="13">The sequence shown here is derived from an EMBL/GenBank/DDBJ whole genome shotgun (WGS) entry which is preliminary data.</text>
</comment>
<feature type="transmembrane region" description="Helical" evidence="11">
    <location>
        <begin position="166"/>
        <end position="191"/>
    </location>
</feature>
<organism evidence="13 14">
    <name type="scientific">Paenalcaligenes hominis</name>
    <dbReference type="NCBI Taxonomy" id="643674"/>
    <lineage>
        <taxon>Bacteria</taxon>
        <taxon>Pseudomonadati</taxon>
        <taxon>Pseudomonadota</taxon>
        <taxon>Betaproteobacteria</taxon>
        <taxon>Burkholderiales</taxon>
        <taxon>Alcaligenaceae</taxon>
        <taxon>Paenalcaligenes</taxon>
    </lineage>
</organism>
<feature type="transmembrane region" description="Helical" evidence="11">
    <location>
        <begin position="275"/>
        <end position="293"/>
    </location>
</feature>
<feature type="transmembrane region" description="Helical" evidence="11">
    <location>
        <begin position="409"/>
        <end position="429"/>
    </location>
</feature>
<evidence type="ECO:0000259" key="12">
    <source>
        <dbReference type="PROSITE" id="PS51371"/>
    </source>
</evidence>
<dbReference type="EMBL" id="JAATIZ010000006">
    <property type="protein sequence ID" value="NJB66238.1"/>
    <property type="molecule type" value="Genomic_DNA"/>
</dbReference>
<keyword evidence="5" id="KW-0406">Ion transport</keyword>
<keyword evidence="10" id="KW-0129">CBS domain</keyword>
<dbReference type="PANTHER" id="PTHR43427">
    <property type="entry name" value="CHLORIDE CHANNEL PROTEIN CLC-E"/>
    <property type="match status" value="1"/>
</dbReference>
<dbReference type="InterPro" id="IPR014743">
    <property type="entry name" value="Cl-channel_core"/>
</dbReference>
<accession>A0ABX0WU11</accession>
<evidence type="ECO:0000256" key="10">
    <source>
        <dbReference type="PROSITE-ProRule" id="PRU00703"/>
    </source>
</evidence>
<keyword evidence="8" id="KW-0868">Chloride</keyword>
<dbReference type="RefSeq" id="WP_167662170.1">
    <property type="nucleotide sequence ID" value="NZ_BMCQ01000008.1"/>
</dbReference>
<dbReference type="Gene3D" id="3.10.580.10">
    <property type="entry name" value="CBS-domain"/>
    <property type="match status" value="1"/>
</dbReference>
<keyword evidence="7" id="KW-0869">Chloride channel</keyword>
<keyword evidence="4 11" id="KW-1133">Transmembrane helix</keyword>
<feature type="domain" description="CBS" evidence="12">
    <location>
        <begin position="454"/>
        <end position="510"/>
    </location>
</feature>
<evidence type="ECO:0000256" key="6">
    <source>
        <dbReference type="ARBA" id="ARBA00023136"/>
    </source>
</evidence>
<dbReference type="InterPro" id="IPR050368">
    <property type="entry name" value="ClC-type_chloride_channel"/>
</dbReference>
<dbReference type="NCBIfam" id="NF002505">
    <property type="entry name" value="PRK01862.1"/>
    <property type="match status" value="1"/>
</dbReference>
<gene>
    <name evidence="13" type="ORF">GGR41_002503</name>
</gene>
<sequence length="590" mass="64069">MPYKKYIRFTRQRIRHWHWLSDTPAMLCWAVVMGVLGAYAILIFYEGIYLVQRLATGHYGSITQVTRSLSWEMRLLFPTLGGLCAGVLLWLAGRKKVSASADYMEAVVIGDGRMSVRQGLLRILSSLFTVASGGAIGREGAMIHFSSLAASVFGRFIYVRPERLRLLVACGAAAGVAAAYGAPLAGAIFIAEIVLGSMSIQVLGPLLIASATANMTMRMVGHYKAPYEMLDIAAVQGWEIISFVILGLLIGLVAPGFLKLMTFTKQLFVRSGLPLVARLTVGGFMLGLLLIMIPDVAGNGYSVVSSFLHNSWTWHAIFAILCAKVLATTLSVGSGAIGGLFTPSLFVGAAFGTLFGIAIHAVFPSHAVATPIYTLVGMGAFLGAATSAPLMAIVMLIEMTLSYPLMVPLIVASVTAYFLSRTLAAVAMYDITLTRERDQTLRQALRTTRISELVRTNDTVLNMNATVGDVLQMFLDYPVRYIYVVDDDNQYLGVIAQPEVLNLLVNHNDAPEQLIADVLKLDYIKTLTPNMSLDEAQEHFSGFAGERLPVVSSLENPRLLGVVYKSALLEKYSALKRSFDASSEVLVRLK</sequence>
<comment type="subcellular location">
    <subcellularLocation>
        <location evidence="1">Membrane</location>
        <topology evidence="1">Multi-pass membrane protein</topology>
    </subcellularLocation>
</comment>
<feature type="transmembrane region" description="Helical" evidence="11">
    <location>
        <begin position="240"/>
        <end position="263"/>
    </location>
</feature>
<name>A0ABX0WU11_9BURK</name>
<dbReference type="InterPro" id="IPR000644">
    <property type="entry name" value="CBS_dom"/>
</dbReference>
<evidence type="ECO:0000256" key="3">
    <source>
        <dbReference type="ARBA" id="ARBA00022692"/>
    </source>
</evidence>
<evidence type="ECO:0000256" key="8">
    <source>
        <dbReference type="ARBA" id="ARBA00023214"/>
    </source>
</evidence>
<evidence type="ECO:0000256" key="1">
    <source>
        <dbReference type="ARBA" id="ARBA00004141"/>
    </source>
</evidence>
<dbReference type="PROSITE" id="PS51371">
    <property type="entry name" value="CBS"/>
    <property type="match status" value="1"/>
</dbReference>
<dbReference type="CDD" id="cd00400">
    <property type="entry name" value="Voltage_gated_ClC"/>
    <property type="match status" value="1"/>
</dbReference>
<evidence type="ECO:0000313" key="13">
    <source>
        <dbReference type="EMBL" id="NJB66238.1"/>
    </source>
</evidence>
<feature type="transmembrane region" description="Helical" evidence="11">
    <location>
        <begin position="119"/>
        <end position="136"/>
    </location>
</feature>
<protein>
    <submittedName>
        <fullName evidence="13">CIC family chloride channel protein</fullName>
    </submittedName>
</protein>
<dbReference type="Pfam" id="PF00654">
    <property type="entry name" value="Voltage_CLC"/>
    <property type="match status" value="1"/>
</dbReference>
<evidence type="ECO:0000256" key="5">
    <source>
        <dbReference type="ARBA" id="ARBA00023065"/>
    </source>
</evidence>
<keyword evidence="9" id="KW-0407">Ion channel</keyword>
<dbReference type="Proteomes" id="UP000783934">
    <property type="component" value="Unassembled WGS sequence"/>
</dbReference>
<feature type="transmembrane region" description="Helical" evidence="11">
    <location>
        <begin position="345"/>
        <end position="363"/>
    </location>
</feature>
<dbReference type="Pfam" id="PF00571">
    <property type="entry name" value="CBS"/>
    <property type="match status" value="2"/>
</dbReference>
<feature type="transmembrane region" description="Helical" evidence="11">
    <location>
        <begin position="142"/>
        <end position="159"/>
    </location>
</feature>
<feature type="transmembrane region" description="Helical" evidence="11">
    <location>
        <begin position="313"/>
        <end position="333"/>
    </location>
</feature>
<evidence type="ECO:0000256" key="7">
    <source>
        <dbReference type="ARBA" id="ARBA00023173"/>
    </source>
</evidence>
<reference evidence="13 14" key="1">
    <citation type="submission" date="2020-03" db="EMBL/GenBank/DDBJ databases">
        <title>Genomic Encyclopedia of Type Strains, Phase IV (KMG-IV): sequencing the most valuable type-strain genomes for metagenomic binning, comparative biology and taxonomic classification.</title>
        <authorList>
            <person name="Goeker M."/>
        </authorList>
    </citation>
    <scope>NUCLEOTIDE SEQUENCE [LARGE SCALE GENOMIC DNA]</scope>
    <source>
        <strain evidence="13 14">DSM 26613</strain>
    </source>
</reference>
<feature type="transmembrane region" description="Helical" evidence="11">
    <location>
        <begin position="75"/>
        <end position="93"/>
    </location>
</feature>
<evidence type="ECO:0000313" key="14">
    <source>
        <dbReference type="Proteomes" id="UP000783934"/>
    </source>
</evidence>
<dbReference type="CDD" id="cd02205">
    <property type="entry name" value="CBS_pair_SF"/>
    <property type="match status" value="1"/>
</dbReference>
<dbReference type="InterPro" id="IPR046342">
    <property type="entry name" value="CBS_dom_sf"/>
</dbReference>
<dbReference type="Gene3D" id="1.10.3080.10">
    <property type="entry name" value="Clc chloride channel"/>
    <property type="match status" value="1"/>
</dbReference>
<keyword evidence="6 11" id="KW-0472">Membrane</keyword>
<evidence type="ECO:0000256" key="11">
    <source>
        <dbReference type="SAM" id="Phobius"/>
    </source>
</evidence>